<keyword evidence="4" id="KW-1185">Reference proteome</keyword>
<dbReference type="AlphaFoldDB" id="A0A8H4TY93"/>
<dbReference type="GO" id="GO:0003824">
    <property type="term" value="F:catalytic activity"/>
    <property type="evidence" value="ECO:0007669"/>
    <property type="project" value="InterPro"/>
</dbReference>
<evidence type="ECO:0000313" key="4">
    <source>
        <dbReference type="Proteomes" id="UP000635477"/>
    </source>
</evidence>
<dbReference type="InterPro" id="IPR036928">
    <property type="entry name" value="AS_sf"/>
</dbReference>
<accession>A0A8H4TY93</accession>
<dbReference type="Pfam" id="PF01425">
    <property type="entry name" value="Amidase"/>
    <property type="match status" value="1"/>
</dbReference>
<dbReference type="EMBL" id="JABEYC010001320">
    <property type="protein sequence ID" value="KAF4966351.1"/>
    <property type="molecule type" value="Genomic_DNA"/>
</dbReference>
<gene>
    <name evidence="3" type="ORF">FZEAL_10665</name>
</gene>
<dbReference type="SUPFAM" id="SSF75304">
    <property type="entry name" value="Amidase signature (AS) enzymes"/>
    <property type="match status" value="1"/>
</dbReference>
<organism evidence="3 4">
    <name type="scientific">Fusarium zealandicum</name>
    <dbReference type="NCBI Taxonomy" id="1053134"/>
    <lineage>
        <taxon>Eukaryota</taxon>
        <taxon>Fungi</taxon>
        <taxon>Dikarya</taxon>
        <taxon>Ascomycota</taxon>
        <taxon>Pezizomycotina</taxon>
        <taxon>Sordariomycetes</taxon>
        <taxon>Hypocreomycetidae</taxon>
        <taxon>Hypocreales</taxon>
        <taxon>Nectriaceae</taxon>
        <taxon>Fusarium</taxon>
        <taxon>Fusarium staphyleae species complex</taxon>
    </lineage>
</organism>
<protein>
    <recommendedName>
        <fullName evidence="2">Amidase domain-containing protein</fullName>
    </recommendedName>
</protein>
<dbReference type="OrthoDB" id="421993at2759"/>
<dbReference type="Proteomes" id="UP000635477">
    <property type="component" value="Unassembled WGS sequence"/>
</dbReference>
<name>A0A8H4TY93_9HYPO</name>
<reference evidence="3" key="1">
    <citation type="journal article" date="2020" name="BMC Genomics">
        <title>Correction to: Identification and distribution of gene clusters required for synthesis of sphingolipid metabolism inhibitors in diverse species of the filamentous fungus Fusarium.</title>
        <authorList>
            <person name="Kim H.S."/>
            <person name="Lohmar J.M."/>
            <person name="Busman M."/>
            <person name="Brown D.W."/>
            <person name="Naumann T.A."/>
            <person name="Divon H.H."/>
            <person name="Lysoe E."/>
            <person name="Uhlig S."/>
            <person name="Proctor R.H."/>
        </authorList>
    </citation>
    <scope>NUCLEOTIDE SEQUENCE</scope>
    <source>
        <strain evidence="3">NRRL 22465</strain>
    </source>
</reference>
<comment type="caution">
    <text evidence="3">The sequence shown here is derived from an EMBL/GenBank/DDBJ whole genome shotgun (WGS) entry which is preliminary data.</text>
</comment>
<evidence type="ECO:0000256" key="1">
    <source>
        <dbReference type="ARBA" id="ARBA00009199"/>
    </source>
</evidence>
<dbReference type="PROSITE" id="PS00571">
    <property type="entry name" value="AMIDASES"/>
    <property type="match status" value="1"/>
</dbReference>
<dbReference type="PANTHER" id="PTHR11895:SF67">
    <property type="entry name" value="AMIDASE DOMAIN-CONTAINING PROTEIN"/>
    <property type="match status" value="1"/>
</dbReference>
<sequence>MSQQEGKGRFFNYPEPKEGPHVPYTVERKPNPVLSGRKLVVAAYIMECIRFIREMAWHNAGFSSLRKIISYIADYEPWYEPTIVPIAITEAEAEARGERVQLSALKMTNSPSPRAIRLYSVEDYRALYLSGELTPTDVVRAILPLVRRDGPQPGKHFVAWTEIRVDLIMKAAEASTLRYKNNQPLGPLDGIPSGVKDDYDLDGYATTLGTVKNYAGEASDETSQTSWCVRKLEEAGVILLGKLHMHEFGLDTTGNNPIQGTPPNPFNPGYYTGGSSSGPGYAVSAGIIPIALGSDGGGSIRIPSSYCSIFGLKPTHARITSWPGVNHSPTCSVQGPLAIDMHSLLSIYETIAEPHSSTQYPPLALQPAPPVTKVLGIYDAWFSRAAPGVQALVRSLVDKLVLDHGYIVVPIEIPCVAEGQMAHALTVLTDGATLLDDTSDITAANKILLALGRTTPATDYLLAQKVRGMLMQHLAYLWKTYPGMLIITPTTACAGSRIRGGQSALAYGANDGNHTLQSMEYVWLANFCGLPALTVPAGYVVPEGNRGAGEIASKDTWGMVPVGLMASGEWCSEDALLQFGFDAEAAGQDRRCKPPIWEDIISKAKDEAKTDKVDNNGVLEV</sequence>
<reference evidence="3" key="2">
    <citation type="submission" date="2020-05" db="EMBL/GenBank/DDBJ databases">
        <authorList>
            <person name="Kim H.-S."/>
            <person name="Proctor R.H."/>
            <person name="Brown D.W."/>
        </authorList>
    </citation>
    <scope>NUCLEOTIDE SEQUENCE</scope>
    <source>
        <strain evidence="3">NRRL 22465</strain>
    </source>
</reference>
<feature type="domain" description="Amidase" evidence="2">
    <location>
        <begin position="161"/>
        <end position="577"/>
    </location>
</feature>
<comment type="similarity">
    <text evidence="1">Belongs to the amidase family.</text>
</comment>
<dbReference type="Gene3D" id="3.90.1300.10">
    <property type="entry name" value="Amidase signature (AS) domain"/>
    <property type="match status" value="1"/>
</dbReference>
<dbReference type="InterPro" id="IPR020556">
    <property type="entry name" value="Amidase_CS"/>
</dbReference>
<evidence type="ECO:0000313" key="3">
    <source>
        <dbReference type="EMBL" id="KAF4966351.1"/>
    </source>
</evidence>
<dbReference type="InterPro" id="IPR023631">
    <property type="entry name" value="Amidase_dom"/>
</dbReference>
<proteinExistence type="inferred from homology"/>
<dbReference type="InterPro" id="IPR000120">
    <property type="entry name" value="Amidase"/>
</dbReference>
<evidence type="ECO:0000259" key="2">
    <source>
        <dbReference type="Pfam" id="PF01425"/>
    </source>
</evidence>
<dbReference type="PANTHER" id="PTHR11895">
    <property type="entry name" value="TRANSAMIDASE"/>
    <property type="match status" value="1"/>
</dbReference>